<feature type="non-terminal residue" evidence="7">
    <location>
        <position position="380"/>
    </location>
</feature>
<dbReference type="EMBL" id="VZSH01000439">
    <property type="protein sequence ID" value="NWY07775.1"/>
    <property type="molecule type" value="Genomic_DNA"/>
</dbReference>
<evidence type="ECO:0000256" key="4">
    <source>
        <dbReference type="SAM" id="Phobius"/>
    </source>
</evidence>
<keyword evidence="1" id="KW-0433">Leucine-rich repeat</keyword>
<dbReference type="InterPro" id="IPR032675">
    <property type="entry name" value="LRR_dom_sf"/>
</dbReference>
<dbReference type="PANTHER" id="PTHR31450">
    <property type="entry name" value="LEUCINE-RICH REPEAT-CONTAINING PROTEIN 19 LRRC19 FAMILY MEMBER"/>
    <property type="match status" value="1"/>
</dbReference>
<proteinExistence type="predicted"/>
<dbReference type="AlphaFoldDB" id="A0A7K7BHW0"/>
<dbReference type="Pfam" id="PF15176">
    <property type="entry name" value="LRR19-TM"/>
    <property type="match status" value="1"/>
</dbReference>
<keyword evidence="4" id="KW-0472">Membrane</keyword>
<evidence type="ECO:0000313" key="7">
    <source>
        <dbReference type="EMBL" id="NWY07775.1"/>
    </source>
</evidence>
<dbReference type="SUPFAM" id="SSF52058">
    <property type="entry name" value="L domain-like"/>
    <property type="match status" value="1"/>
</dbReference>
<dbReference type="SMART" id="SM00369">
    <property type="entry name" value="LRR_TYP"/>
    <property type="match status" value="4"/>
</dbReference>
<dbReference type="GO" id="GO:0038023">
    <property type="term" value="F:signaling receptor activity"/>
    <property type="evidence" value="ECO:0007669"/>
    <property type="project" value="TreeGrafter"/>
</dbReference>
<accession>A0A7K7BHW0</accession>
<evidence type="ECO:0000256" key="5">
    <source>
        <dbReference type="SAM" id="SignalP"/>
    </source>
</evidence>
<keyword evidence="2 5" id="KW-0732">Signal</keyword>
<dbReference type="PANTHER" id="PTHR31450:SF4">
    <property type="entry name" value="LEUCINE-RICH REPEAT-CONTAINING PROTEIN 19"/>
    <property type="match status" value="1"/>
</dbReference>
<evidence type="ECO:0000259" key="6">
    <source>
        <dbReference type="SMART" id="SM00082"/>
    </source>
</evidence>
<keyword evidence="4" id="KW-1133">Transmembrane helix</keyword>
<feature type="signal peptide" evidence="5">
    <location>
        <begin position="1"/>
        <end position="22"/>
    </location>
</feature>
<keyword evidence="3" id="KW-0677">Repeat</keyword>
<dbReference type="SMART" id="SM00082">
    <property type="entry name" value="LRRCT"/>
    <property type="match status" value="1"/>
</dbReference>
<organism evidence="7 8">
    <name type="scientific">Nothoprocta ornata</name>
    <dbReference type="NCBI Taxonomy" id="83376"/>
    <lineage>
        <taxon>Eukaryota</taxon>
        <taxon>Metazoa</taxon>
        <taxon>Chordata</taxon>
        <taxon>Craniata</taxon>
        <taxon>Vertebrata</taxon>
        <taxon>Euteleostomi</taxon>
        <taxon>Archelosauria</taxon>
        <taxon>Archosauria</taxon>
        <taxon>Dinosauria</taxon>
        <taxon>Saurischia</taxon>
        <taxon>Theropoda</taxon>
        <taxon>Coelurosauria</taxon>
        <taxon>Aves</taxon>
        <taxon>Palaeognathae</taxon>
        <taxon>Tinamiformes</taxon>
        <taxon>Tinamidae</taxon>
        <taxon>Nothoprocta</taxon>
    </lineage>
</organism>
<evidence type="ECO:0000313" key="8">
    <source>
        <dbReference type="Proteomes" id="UP000531938"/>
    </source>
</evidence>
<sequence>LNMKLSWLMLYAEILFLNPVTADCKVTSKIVTCDESGKKLHTIPISLYQNVTKLSLNNNKITLNDTDRKVLQRLTNLTELYLNENIITVLYNNSFYNLAKLTILDISNNYITTVHHAAFVGLSQLSKLNLFHNYITQLDSDVFTSLKSLTVLNLQDNLLKTFHIKSPFKLITIVLAGNPWNCSCDLLDLQKWLTTFNVTMENENSTVCTFPKTEKSISIRTAVIRTTDCGLKKKSSVTTVTSTSANKLKSFASQTLLASSSNVTGNNRTQAELPLLGKSWTFLGGVLGFVLGTTLLIFTAIKCPTWYRYLISYRHRRLEENDSEMFEQEFSADMNSFPNASGTNDEHSIVIFEKTHAFVPEDDGFIEDKYIDTHEIPEES</sequence>
<dbReference type="GO" id="GO:0005886">
    <property type="term" value="C:plasma membrane"/>
    <property type="evidence" value="ECO:0007669"/>
    <property type="project" value="TreeGrafter"/>
</dbReference>
<dbReference type="Proteomes" id="UP000531938">
    <property type="component" value="Unassembled WGS sequence"/>
</dbReference>
<feature type="non-terminal residue" evidence="7">
    <location>
        <position position="1"/>
    </location>
</feature>
<dbReference type="InterPro" id="IPR003591">
    <property type="entry name" value="Leu-rich_rpt_typical-subtyp"/>
</dbReference>
<comment type="caution">
    <text evidence="7">The sequence shown here is derived from an EMBL/GenBank/DDBJ whole genome shotgun (WGS) entry which is preliminary data.</text>
</comment>
<name>A0A7K7BHW0_9AVES</name>
<gene>
    <name evidence="7" type="primary">Lrrc19_1</name>
    <name evidence="7" type="ORF">NOTORN_R03084</name>
</gene>
<protein>
    <submittedName>
        <fullName evidence="7">LRC19 protein</fullName>
    </submittedName>
</protein>
<feature type="chain" id="PRO_5029631994" evidence="5">
    <location>
        <begin position="23"/>
        <end position="380"/>
    </location>
</feature>
<dbReference type="InterPro" id="IPR001611">
    <property type="entry name" value="Leu-rich_rpt"/>
</dbReference>
<feature type="domain" description="LRRCT" evidence="6">
    <location>
        <begin position="178"/>
        <end position="230"/>
    </location>
</feature>
<evidence type="ECO:0000256" key="2">
    <source>
        <dbReference type="ARBA" id="ARBA00022729"/>
    </source>
</evidence>
<evidence type="ECO:0000256" key="1">
    <source>
        <dbReference type="ARBA" id="ARBA00022614"/>
    </source>
</evidence>
<keyword evidence="8" id="KW-1185">Reference proteome</keyword>
<dbReference type="GO" id="GO:1901224">
    <property type="term" value="P:positive regulation of non-canonical NF-kappaB signal transduction"/>
    <property type="evidence" value="ECO:0007669"/>
    <property type="project" value="TreeGrafter"/>
</dbReference>
<dbReference type="InterPro" id="IPR000483">
    <property type="entry name" value="Cys-rich_flank_reg_C"/>
</dbReference>
<dbReference type="Pfam" id="PF13855">
    <property type="entry name" value="LRR_8"/>
    <property type="match status" value="1"/>
</dbReference>
<feature type="transmembrane region" description="Helical" evidence="4">
    <location>
        <begin position="280"/>
        <end position="301"/>
    </location>
</feature>
<keyword evidence="4" id="KW-0812">Transmembrane</keyword>
<reference evidence="7 8" key="1">
    <citation type="submission" date="2019-09" db="EMBL/GenBank/DDBJ databases">
        <title>Bird 10,000 Genomes (B10K) Project - Family phase.</title>
        <authorList>
            <person name="Zhang G."/>
        </authorList>
    </citation>
    <scope>NUCLEOTIDE SEQUENCE [LARGE SCALE GENOMIC DNA]</scope>
    <source>
        <strain evidence="7">B10K-MSB-03</strain>
    </source>
</reference>
<evidence type="ECO:0000256" key="3">
    <source>
        <dbReference type="ARBA" id="ARBA00022737"/>
    </source>
</evidence>
<dbReference type="Gene3D" id="3.80.10.10">
    <property type="entry name" value="Ribonuclease Inhibitor"/>
    <property type="match status" value="1"/>
</dbReference>